<dbReference type="AlphaFoldDB" id="A0AA39XX36"/>
<protein>
    <submittedName>
        <fullName evidence="2">Uncharacterized protein</fullName>
    </submittedName>
</protein>
<comment type="caution">
    <text evidence="2">The sequence shown here is derived from an EMBL/GenBank/DDBJ whole genome shotgun (WGS) entry which is preliminary data.</text>
</comment>
<feature type="region of interest" description="Disordered" evidence="1">
    <location>
        <begin position="123"/>
        <end position="148"/>
    </location>
</feature>
<sequence length="148" mass="16526">MSYVPTLPTGKKSKQMRGMQFSNLPLTTHSHNINFNLHLTNQHPKNAPLWDDHPFCCLKALDIYDDQWDKATEDGPNIYNMRDVPLRGENEGTIPIYDTCDEVRRKIKLFFEAGACYADGVSESAGEDEDGVWGAEGEGRGTGGEGDF</sequence>
<reference evidence="2" key="1">
    <citation type="submission" date="2023-06" db="EMBL/GenBank/DDBJ databases">
        <title>Genome-scale phylogeny and comparative genomics of the fungal order Sordariales.</title>
        <authorList>
            <consortium name="Lawrence Berkeley National Laboratory"/>
            <person name="Hensen N."/>
            <person name="Bonometti L."/>
            <person name="Westerberg I."/>
            <person name="Brannstrom I.O."/>
            <person name="Guillou S."/>
            <person name="Cros-Aarteil S."/>
            <person name="Calhoun S."/>
            <person name="Haridas S."/>
            <person name="Kuo A."/>
            <person name="Mondo S."/>
            <person name="Pangilinan J."/>
            <person name="Riley R."/>
            <person name="Labutti K."/>
            <person name="Andreopoulos B."/>
            <person name="Lipzen A."/>
            <person name="Chen C."/>
            <person name="Yanf M."/>
            <person name="Daum C."/>
            <person name="Ng V."/>
            <person name="Clum A."/>
            <person name="Steindorff A."/>
            <person name="Ohm R."/>
            <person name="Martin F."/>
            <person name="Silar P."/>
            <person name="Natvig D."/>
            <person name="Lalanne C."/>
            <person name="Gautier V."/>
            <person name="Ament-Velasquez S.L."/>
            <person name="Kruys A."/>
            <person name="Hutchinson M.I."/>
            <person name="Powell A.J."/>
            <person name="Barry K."/>
            <person name="Miller A.N."/>
            <person name="Grigoriev I.V."/>
            <person name="Debuchy R."/>
            <person name="Gladieux P."/>
            <person name="Thoren M.H."/>
            <person name="Johannesson H."/>
        </authorList>
    </citation>
    <scope>NUCLEOTIDE SEQUENCE</scope>
    <source>
        <strain evidence="2">SMH2532-1</strain>
    </source>
</reference>
<proteinExistence type="predicted"/>
<gene>
    <name evidence="2" type="ORF">B0T16DRAFT_461465</name>
</gene>
<name>A0AA39XX36_9PEZI</name>
<feature type="compositionally biased region" description="Gly residues" evidence="1">
    <location>
        <begin position="134"/>
        <end position="148"/>
    </location>
</feature>
<evidence type="ECO:0000313" key="2">
    <source>
        <dbReference type="EMBL" id="KAK0641395.1"/>
    </source>
</evidence>
<evidence type="ECO:0000313" key="3">
    <source>
        <dbReference type="Proteomes" id="UP001174936"/>
    </source>
</evidence>
<accession>A0AA39XX36</accession>
<dbReference type="EMBL" id="JAULSV010000006">
    <property type="protein sequence ID" value="KAK0641395.1"/>
    <property type="molecule type" value="Genomic_DNA"/>
</dbReference>
<organism evidence="2 3">
    <name type="scientific">Cercophora newfieldiana</name>
    <dbReference type="NCBI Taxonomy" id="92897"/>
    <lineage>
        <taxon>Eukaryota</taxon>
        <taxon>Fungi</taxon>
        <taxon>Dikarya</taxon>
        <taxon>Ascomycota</taxon>
        <taxon>Pezizomycotina</taxon>
        <taxon>Sordariomycetes</taxon>
        <taxon>Sordariomycetidae</taxon>
        <taxon>Sordariales</taxon>
        <taxon>Lasiosphaeriaceae</taxon>
        <taxon>Cercophora</taxon>
    </lineage>
</organism>
<dbReference type="Proteomes" id="UP001174936">
    <property type="component" value="Unassembled WGS sequence"/>
</dbReference>
<keyword evidence="3" id="KW-1185">Reference proteome</keyword>
<evidence type="ECO:0000256" key="1">
    <source>
        <dbReference type="SAM" id="MobiDB-lite"/>
    </source>
</evidence>